<evidence type="ECO:0000256" key="2">
    <source>
        <dbReference type="SAM" id="MobiDB-lite"/>
    </source>
</evidence>
<gene>
    <name evidence="4" type="ORF">FNH13_06605</name>
</gene>
<keyword evidence="5" id="KW-1185">Reference proteome</keyword>
<dbReference type="EMBL" id="CP041616">
    <property type="protein sequence ID" value="QDO88060.1"/>
    <property type="molecule type" value="Genomic_DNA"/>
</dbReference>
<organism evidence="4 5">
    <name type="scientific">Ornithinimicrobium ciconiae</name>
    <dbReference type="NCBI Taxonomy" id="2594265"/>
    <lineage>
        <taxon>Bacteria</taxon>
        <taxon>Bacillati</taxon>
        <taxon>Actinomycetota</taxon>
        <taxon>Actinomycetes</taxon>
        <taxon>Micrococcales</taxon>
        <taxon>Ornithinimicrobiaceae</taxon>
        <taxon>Ornithinimicrobium</taxon>
    </lineage>
</organism>
<dbReference type="PANTHER" id="PTHR48101">
    <property type="entry name" value="METHYLMALONYL-COA MUTASE, MITOCHONDRIAL-RELATED"/>
    <property type="match status" value="1"/>
</dbReference>
<dbReference type="InterPro" id="IPR006099">
    <property type="entry name" value="MeMalonylCoA_mutase_a/b_cat"/>
</dbReference>
<feature type="region of interest" description="Disordered" evidence="2">
    <location>
        <begin position="1"/>
        <end position="20"/>
    </location>
</feature>
<dbReference type="OrthoDB" id="9762378at2"/>
<dbReference type="Gene3D" id="3.20.20.240">
    <property type="entry name" value="Methylmalonyl-CoA mutase"/>
    <property type="match status" value="1"/>
</dbReference>
<feature type="region of interest" description="Disordered" evidence="2">
    <location>
        <begin position="602"/>
        <end position="621"/>
    </location>
</feature>
<dbReference type="GO" id="GO:0004494">
    <property type="term" value="F:methylmalonyl-CoA mutase activity"/>
    <property type="evidence" value="ECO:0007669"/>
    <property type="project" value="UniProtKB-EC"/>
</dbReference>
<evidence type="ECO:0000313" key="5">
    <source>
        <dbReference type="Proteomes" id="UP000315395"/>
    </source>
</evidence>
<dbReference type="Proteomes" id="UP000315395">
    <property type="component" value="Chromosome"/>
</dbReference>
<comment type="subunit">
    <text evidence="1">Heterodimer of an alpha and a beta chain.</text>
</comment>
<evidence type="ECO:0000313" key="4">
    <source>
        <dbReference type="EMBL" id="QDO88060.1"/>
    </source>
</evidence>
<sequence length="621" mass="66152">MSTPPSADQLPLAPDGAATQEQWEGAVAAVLRKSGRLTSDDPDSAAWSALTRTTLDGIPVLPLGTPDTAAKLPDPGLPGQAPFTRGAAATRPFGAWDIRARFEDPDAELTAQHITEDLENGVNSVWLVLGQGGLVLEDLDTVLEPVLLDLAPVILDAPERPVLAASEFVRHLVHRGVQPAPGTNLGANPIGHRDKRPMSREVVRDVADLAVREGLRAIMVDGTAVHDRGGSDVQELAYTIAAGAEYLRLLAQAGHDPATAAGLIEFRYAATAEQFPTIAKLRAARQLWARVLELSHVEPDLRGQSQHAVTSRPMMTRYDPYTNMLRTTVAAFSAGVGGASAVTVLPFDEPLGLPETFSRRIARNTSSLLAAEAHIAEVTDPAGGSHAVERLTEDLAVAAWELFGRVEEDGGLIHNLKDGKWDRAITEVVQRRREQVARRTRPITGLSEFPQVAETLPHRRPYAVPRDVVRNGADFEALRDQPAPTPVFVATMGTVAQHTARASFLANLLTAGGITARTVGTTTGVEDVLAAYRHEAVVALAGTDQAYAEWGPDLVTALREAGAEHVVLAGRPVEGLAVDDHAAMGLDALAFLHRTRERLGVEPGAAPGVEPSSGTTTEVEK</sequence>
<dbReference type="InterPro" id="IPR016176">
    <property type="entry name" value="Cbl-dep_enz_cat"/>
</dbReference>
<accession>A0A516G9N3</accession>
<dbReference type="Pfam" id="PF01642">
    <property type="entry name" value="MM_CoA_mutase"/>
    <property type="match status" value="1"/>
</dbReference>
<dbReference type="CDD" id="cd03677">
    <property type="entry name" value="MM_CoA_mutase_beta"/>
    <property type="match status" value="1"/>
</dbReference>
<dbReference type="PANTHER" id="PTHR48101:SF4">
    <property type="entry name" value="METHYLMALONYL-COA MUTASE, MITOCHONDRIAL"/>
    <property type="match status" value="1"/>
</dbReference>
<dbReference type="AlphaFoldDB" id="A0A516G9N3"/>
<feature type="compositionally biased region" description="Polar residues" evidence="2">
    <location>
        <begin position="612"/>
        <end position="621"/>
    </location>
</feature>
<dbReference type="RefSeq" id="WP_143782735.1">
    <property type="nucleotide sequence ID" value="NZ_CP041616.1"/>
</dbReference>
<evidence type="ECO:0000256" key="1">
    <source>
        <dbReference type="ARBA" id="ARBA00011870"/>
    </source>
</evidence>
<reference evidence="4 5" key="1">
    <citation type="submission" date="2019-07" db="EMBL/GenBank/DDBJ databases">
        <title>complete genome sequencing of Ornithinimicrobium sp. H23M54.</title>
        <authorList>
            <person name="Bae J.-W."/>
            <person name="Lee S.-Y."/>
        </authorList>
    </citation>
    <scope>NUCLEOTIDE SEQUENCE [LARGE SCALE GENOMIC DNA]</scope>
    <source>
        <strain evidence="4 5">H23M54</strain>
    </source>
</reference>
<evidence type="ECO:0000259" key="3">
    <source>
        <dbReference type="Pfam" id="PF01642"/>
    </source>
</evidence>
<dbReference type="GO" id="GO:0031419">
    <property type="term" value="F:cobalamin binding"/>
    <property type="evidence" value="ECO:0007669"/>
    <property type="project" value="UniProtKB-KW"/>
</dbReference>
<proteinExistence type="predicted"/>
<dbReference type="KEGG" id="orz:FNH13_06605"/>
<feature type="domain" description="Methylmalonyl-CoA mutase alpha/beta chain catalytic" evidence="3">
    <location>
        <begin position="215"/>
        <end position="454"/>
    </location>
</feature>
<name>A0A516G9N3_9MICO</name>
<dbReference type="SUPFAM" id="SSF51703">
    <property type="entry name" value="Cobalamin (vitamin B12)-dependent enzymes"/>
    <property type="match status" value="1"/>
</dbReference>
<dbReference type="Gene3D" id="3.40.50.280">
    <property type="entry name" value="Cobalamin-binding domain"/>
    <property type="match status" value="1"/>
</dbReference>
<protein>
    <submittedName>
        <fullName evidence="4">Methylmalonyl-CoA mutase</fullName>
    </submittedName>
</protein>